<gene>
    <name evidence="3" type="ORF">ACHIPZ_17700</name>
</gene>
<proteinExistence type="predicted"/>
<feature type="chain" id="PRO_5045380724" description="Glycosyl hydrolase family 98 putative carbohydrate-binding module domain-containing protein" evidence="2">
    <location>
        <begin position="28"/>
        <end position="222"/>
    </location>
</feature>
<organism evidence="3 4">
    <name type="scientific">Antrihabitans spumae</name>
    <dbReference type="NCBI Taxonomy" id="3373370"/>
    <lineage>
        <taxon>Bacteria</taxon>
        <taxon>Bacillati</taxon>
        <taxon>Actinomycetota</taxon>
        <taxon>Actinomycetes</taxon>
        <taxon>Mycobacteriales</taxon>
        <taxon>Nocardiaceae</taxon>
        <taxon>Antrihabitans</taxon>
    </lineage>
</organism>
<evidence type="ECO:0000313" key="4">
    <source>
        <dbReference type="Proteomes" id="UP001609175"/>
    </source>
</evidence>
<keyword evidence="2" id="KW-0732">Signal</keyword>
<dbReference type="EMBL" id="JBIMSO010000059">
    <property type="protein sequence ID" value="MFH5210020.1"/>
    <property type="molecule type" value="Genomic_DNA"/>
</dbReference>
<feature type="compositionally biased region" description="Low complexity" evidence="1">
    <location>
        <begin position="31"/>
        <end position="72"/>
    </location>
</feature>
<sequence length="222" mass="23448">MRADTVPNRIAAGFVLAALALSGCAGKDSTDAAPTTTTATTTTAEKTTTPAKSTTQPASSATRTSATSSSVTNGTAAAGPTETWATNPLYVGNIPEEQFVKGEPTSEDIKINGKSYQFSWVWDTYLTDPQNETAEFNIPLGYKSLDFTLGMSDETSIDKYADGIASLTVYVGGNAVYGPTEFKYTDEIPVSIPIDGKSRIRVDISGLQDNEFAALAGAKFIR</sequence>
<reference evidence="3 4" key="1">
    <citation type="submission" date="2024-10" db="EMBL/GenBank/DDBJ databases">
        <authorList>
            <person name="Riesco R."/>
        </authorList>
    </citation>
    <scope>NUCLEOTIDE SEQUENCE [LARGE SCALE GENOMIC DNA]</scope>
    <source>
        <strain evidence="3 4">NCIMB 15449</strain>
    </source>
</reference>
<feature type="signal peptide" evidence="2">
    <location>
        <begin position="1"/>
        <end position="27"/>
    </location>
</feature>
<dbReference type="PROSITE" id="PS51257">
    <property type="entry name" value="PROKAR_LIPOPROTEIN"/>
    <property type="match status" value="1"/>
</dbReference>
<evidence type="ECO:0008006" key="5">
    <source>
        <dbReference type="Google" id="ProtNLM"/>
    </source>
</evidence>
<dbReference type="Proteomes" id="UP001609175">
    <property type="component" value="Unassembled WGS sequence"/>
</dbReference>
<feature type="region of interest" description="Disordered" evidence="1">
    <location>
        <begin position="26"/>
        <end position="87"/>
    </location>
</feature>
<evidence type="ECO:0000313" key="3">
    <source>
        <dbReference type="EMBL" id="MFH5210020.1"/>
    </source>
</evidence>
<accession>A0ABW7JPU1</accession>
<evidence type="ECO:0000256" key="2">
    <source>
        <dbReference type="SAM" id="SignalP"/>
    </source>
</evidence>
<dbReference type="RefSeq" id="WP_395115699.1">
    <property type="nucleotide sequence ID" value="NZ_JBIMSO010000059.1"/>
</dbReference>
<comment type="caution">
    <text evidence="3">The sequence shown here is derived from an EMBL/GenBank/DDBJ whole genome shotgun (WGS) entry which is preliminary data.</text>
</comment>
<name>A0ABW7JPU1_9NOCA</name>
<evidence type="ECO:0000256" key="1">
    <source>
        <dbReference type="SAM" id="MobiDB-lite"/>
    </source>
</evidence>
<protein>
    <recommendedName>
        <fullName evidence="5">Glycosyl hydrolase family 98 putative carbohydrate-binding module domain-containing protein</fullName>
    </recommendedName>
</protein>